<dbReference type="EMBL" id="GEZM01100730">
    <property type="protein sequence ID" value="JAV52806.1"/>
    <property type="molecule type" value="Transcribed_RNA"/>
</dbReference>
<dbReference type="EMBL" id="VVIM01000010">
    <property type="protein sequence ID" value="KAB0792283.1"/>
    <property type="molecule type" value="Genomic_DNA"/>
</dbReference>
<dbReference type="Proteomes" id="UP000327044">
    <property type="component" value="Unassembled WGS sequence"/>
</dbReference>
<sequence>MRVTLILFVMLLLSVIYANSKRVKSDKRCSGEEKDEGRKKLKGTADSGEDDFRWNRNFKKHKQNTYDKFEKKKQPDVYKLKEKIREYAKTSGEVKKNKEKRSRTVTENVVDAPKPATTDLQCDSEENTCSASV</sequence>
<evidence type="ECO:0008006" key="6">
    <source>
        <dbReference type="Google" id="ProtNLM"/>
    </source>
</evidence>
<name>A0A1Y1K0H3_PHOPY</name>
<evidence type="ECO:0000256" key="1">
    <source>
        <dbReference type="SAM" id="MobiDB-lite"/>
    </source>
</evidence>
<gene>
    <name evidence="4" type="ORF">PPYR_14242</name>
</gene>
<feature type="region of interest" description="Disordered" evidence="1">
    <location>
        <begin position="26"/>
        <end position="48"/>
    </location>
</feature>
<evidence type="ECO:0000256" key="2">
    <source>
        <dbReference type="SAM" id="SignalP"/>
    </source>
</evidence>
<keyword evidence="2" id="KW-0732">Signal</keyword>
<evidence type="ECO:0000313" key="4">
    <source>
        <dbReference type="EMBL" id="KAB0792283.1"/>
    </source>
</evidence>
<keyword evidence="5" id="KW-1185">Reference proteome</keyword>
<reference evidence="4" key="3">
    <citation type="submission" date="2019-08" db="EMBL/GenBank/DDBJ databases">
        <authorList>
            <consortium name="Photinus pyralis genome working group"/>
            <person name="Fallon T.R."/>
            <person name="Sander Lower S.E."/>
            <person name="Weng J.-K."/>
        </authorList>
    </citation>
    <scope>NUCLEOTIDE SEQUENCE</scope>
    <source>
        <strain evidence="4">1611_PpyrPB1</strain>
        <tissue evidence="4">Whole body</tissue>
    </source>
</reference>
<evidence type="ECO:0000313" key="5">
    <source>
        <dbReference type="Proteomes" id="UP000327044"/>
    </source>
</evidence>
<reference evidence="3" key="1">
    <citation type="journal article" date="2016" name="Sci. Rep.">
        <title>Molecular characterization of firefly nuptial gifts: a multi-omics approach sheds light on postcopulatory sexual selection.</title>
        <authorList>
            <person name="Al-Wathiqui N."/>
            <person name="Fallon T.R."/>
            <person name="South A."/>
            <person name="Weng J.K."/>
            <person name="Lewis S.M."/>
        </authorList>
    </citation>
    <scope>NUCLEOTIDE SEQUENCE</scope>
</reference>
<evidence type="ECO:0000313" key="3">
    <source>
        <dbReference type="EMBL" id="JAV52806.1"/>
    </source>
</evidence>
<reference evidence="4 5" key="2">
    <citation type="journal article" date="2018" name="Elife">
        <title>Firefly genomes illuminate parallel origins of bioluminescence in beetles.</title>
        <authorList>
            <person name="Fallon T.R."/>
            <person name="Lower S.E."/>
            <person name="Chang C.H."/>
            <person name="Bessho-Uehara M."/>
            <person name="Martin G.J."/>
            <person name="Bewick A.J."/>
            <person name="Behringer M."/>
            <person name="Debat H.J."/>
            <person name="Wong I."/>
            <person name="Day J.C."/>
            <person name="Suvorov A."/>
            <person name="Silva C.J."/>
            <person name="Stanger-Hall K.F."/>
            <person name="Hall D.W."/>
            <person name="Schmitz R.J."/>
            <person name="Nelson D.R."/>
            <person name="Lewis S.M."/>
            <person name="Shigenobu S."/>
            <person name="Bybee S.M."/>
            <person name="Larracuente A.M."/>
            <person name="Oba Y."/>
            <person name="Weng J.K."/>
        </authorList>
    </citation>
    <scope>NUCLEOTIDE SEQUENCE [LARGE SCALE GENOMIC DNA]</scope>
    <source>
        <strain evidence="4">1611_PpyrPB1</strain>
        <tissue evidence="4">Whole body</tissue>
    </source>
</reference>
<feature type="compositionally biased region" description="Basic and acidic residues" evidence="1">
    <location>
        <begin position="26"/>
        <end position="38"/>
    </location>
</feature>
<protein>
    <recommendedName>
        <fullName evidence="6">Cathepsin propeptide inhibitor domain-containing protein</fullName>
    </recommendedName>
</protein>
<proteinExistence type="predicted"/>
<dbReference type="InParanoid" id="A0A1Y1K0H3"/>
<feature type="signal peptide" evidence="2">
    <location>
        <begin position="1"/>
        <end position="20"/>
    </location>
</feature>
<organism evidence="3">
    <name type="scientific">Photinus pyralis</name>
    <name type="common">Common eastern firefly</name>
    <name type="synonym">Lampyris pyralis</name>
    <dbReference type="NCBI Taxonomy" id="7054"/>
    <lineage>
        <taxon>Eukaryota</taxon>
        <taxon>Metazoa</taxon>
        <taxon>Ecdysozoa</taxon>
        <taxon>Arthropoda</taxon>
        <taxon>Hexapoda</taxon>
        <taxon>Insecta</taxon>
        <taxon>Pterygota</taxon>
        <taxon>Neoptera</taxon>
        <taxon>Endopterygota</taxon>
        <taxon>Coleoptera</taxon>
        <taxon>Polyphaga</taxon>
        <taxon>Elateriformia</taxon>
        <taxon>Elateroidea</taxon>
        <taxon>Lampyridae</taxon>
        <taxon>Lampyrinae</taxon>
        <taxon>Photinus</taxon>
    </lineage>
</organism>
<accession>A0A1Y1K0H3</accession>
<feature type="region of interest" description="Disordered" evidence="1">
    <location>
        <begin position="91"/>
        <end position="133"/>
    </location>
</feature>
<dbReference type="AlphaFoldDB" id="A0A1Y1K0H3"/>
<feature type="chain" id="PRO_5033750993" description="Cathepsin propeptide inhibitor domain-containing protein" evidence="2">
    <location>
        <begin position="21"/>
        <end position="133"/>
    </location>
</feature>